<evidence type="ECO:0000256" key="4">
    <source>
        <dbReference type="ARBA" id="ARBA00023139"/>
    </source>
</evidence>
<dbReference type="PANTHER" id="PTHR43649">
    <property type="entry name" value="ARABINOSE-BINDING PROTEIN-RELATED"/>
    <property type="match status" value="1"/>
</dbReference>
<dbReference type="InterPro" id="IPR006059">
    <property type="entry name" value="SBP"/>
</dbReference>
<dbReference type="SUPFAM" id="SSF53850">
    <property type="entry name" value="Periplasmic binding protein-like II"/>
    <property type="match status" value="1"/>
</dbReference>
<dbReference type="Pfam" id="PF01547">
    <property type="entry name" value="SBP_bac_1"/>
    <property type="match status" value="1"/>
</dbReference>
<comment type="caution">
    <text evidence="7">The sequence shown here is derived from an EMBL/GenBank/DDBJ whole genome shotgun (WGS) entry which is preliminary data.</text>
</comment>
<keyword evidence="4" id="KW-0564">Palmitate</keyword>
<organism evidence="7 8">
    <name type="scientific">Enterococcus lemanii</name>
    <dbReference type="NCBI Taxonomy" id="1159752"/>
    <lineage>
        <taxon>Bacteria</taxon>
        <taxon>Bacillati</taxon>
        <taxon>Bacillota</taxon>
        <taxon>Bacilli</taxon>
        <taxon>Lactobacillales</taxon>
        <taxon>Enterococcaceae</taxon>
        <taxon>Enterococcus</taxon>
    </lineage>
</organism>
<proteinExistence type="predicted"/>
<dbReference type="InterPro" id="IPR050490">
    <property type="entry name" value="Bact_solute-bd_prot1"/>
</dbReference>
<protein>
    <submittedName>
        <fullName evidence="7">Extracellular solute-binding protein</fullName>
    </submittedName>
</protein>
<keyword evidence="1" id="KW-1003">Cell membrane</keyword>
<keyword evidence="5" id="KW-0449">Lipoprotein</keyword>
<evidence type="ECO:0000313" key="8">
    <source>
        <dbReference type="Proteomes" id="UP001595969"/>
    </source>
</evidence>
<name>A0ABV9MWC9_9ENTE</name>
<accession>A0ABV9MWC9</accession>
<evidence type="ECO:0000256" key="5">
    <source>
        <dbReference type="ARBA" id="ARBA00023288"/>
    </source>
</evidence>
<keyword evidence="2 6" id="KW-0732">Signal</keyword>
<feature type="signal peptide" evidence="6">
    <location>
        <begin position="1"/>
        <end position="21"/>
    </location>
</feature>
<gene>
    <name evidence="7" type="ORF">ACFO5I_11015</name>
</gene>
<keyword evidence="3" id="KW-0472">Membrane</keyword>
<evidence type="ECO:0000256" key="6">
    <source>
        <dbReference type="SAM" id="SignalP"/>
    </source>
</evidence>
<evidence type="ECO:0000256" key="3">
    <source>
        <dbReference type="ARBA" id="ARBA00023136"/>
    </source>
</evidence>
<dbReference type="RefSeq" id="WP_204653031.1">
    <property type="nucleotide sequence ID" value="NZ_JAFBFD010000004.1"/>
</dbReference>
<dbReference type="PROSITE" id="PS51257">
    <property type="entry name" value="PROKAR_LIPOPROTEIN"/>
    <property type="match status" value="1"/>
</dbReference>
<dbReference type="CDD" id="cd13580">
    <property type="entry name" value="PBP2_AlgQ_like_1"/>
    <property type="match status" value="1"/>
</dbReference>
<dbReference type="Proteomes" id="UP001595969">
    <property type="component" value="Unassembled WGS sequence"/>
</dbReference>
<evidence type="ECO:0000256" key="1">
    <source>
        <dbReference type="ARBA" id="ARBA00022475"/>
    </source>
</evidence>
<keyword evidence="8" id="KW-1185">Reference proteome</keyword>
<sequence>MKLNRKLMMCGVSLASVVLLAACGSSEPKEGAKKEESKELTMMVPFIETDPPSNDNIVQERLEEAIGKKLKITWVPNTLYADKMNVTLASDDIPQVMVIQGKDAGFVKSAENGAFWELSEYLGEYPNLSKVNEEVLQASSLNGKVYGIYRSRDLIRSTAIIRKDWLDNLGLEEPKTVEDLYNVAKAFTEQDPDGNGKADTTGIVIPNFPQAFDLLTTWYGSGNQWTEKGGELIPSFQTDEYYQAIEEARKMVSEGLINKDFATLASDKWNDPFVNGQAGIILDTYSRAATIRNLFKQQDPDNTVELVSIVGNLEGPNGKTNALPTDGYSGFLAIPKTSVKTEEDLKEVLTVLDKMNSEEMNQLLNIGIESVNFEFADAEKKFTKAIDNAEATVVNTALKSYSQMGMGVAGFAVPKAAPTTEMDQDFTDLRTELETRDKEFAIFNPAAAYITNTYTTKGAQLDQIITDAKIQFIAGQIDEKGWQDALNLWAKSGGDELIKETNELHKNNK</sequence>
<dbReference type="PANTHER" id="PTHR43649:SF33">
    <property type="entry name" value="POLYGALACTURONAN_RHAMNOGALACTURONAN-BINDING PROTEIN YTCQ"/>
    <property type="match status" value="1"/>
</dbReference>
<dbReference type="EMBL" id="JBHSGS010000061">
    <property type="protein sequence ID" value="MFC4720252.1"/>
    <property type="molecule type" value="Genomic_DNA"/>
</dbReference>
<evidence type="ECO:0000256" key="2">
    <source>
        <dbReference type="ARBA" id="ARBA00022729"/>
    </source>
</evidence>
<evidence type="ECO:0000313" key="7">
    <source>
        <dbReference type="EMBL" id="MFC4720252.1"/>
    </source>
</evidence>
<feature type="chain" id="PRO_5047107037" evidence="6">
    <location>
        <begin position="22"/>
        <end position="509"/>
    </location>
</feature>
<dbReference type="Gene3D" id="3.40.190.10">
    <property type="entry name" value="Periplasmic binding protein-like II"/>
    <property type="match status" value="2"/>
</dbReference>
<reference evidence="8" key="1">
    <citation type="journal article" date="2019" name="Int. J. Syst. Evol. Microbiol.">
        <title>The Global Catalogue of Microorganisms (GCM) 10K type strain sequencing project: providing services to taxonomists for standard genome sequencing and annotation.</title>
        <authorList>
            <consortium name="The Broad Institute Genomics Platform"/>
            <consortium name="The Broad Institute Genome Sequencing Center for Infectious Disease"/>
            <person name="Wu L."/>
            <person name="Ma J."/>
        </authorList>
    </citation>
    <scope>NUCLEOTIDE SEQUENCE [LARGE SCALE GENOMIC DNA]</scope>
    <source>
        <strain evidence="8">CGMCC 1.19032</strain>
    </source>
</reference>